<dbReference type="OrthoDB" id="3695428at2"/>
<evidence type="ECO:0000313" key="2">
    <source>
        <dbReference type="Proteomes" id="UP000325529"/>
    </source>
</evidence>
<evidence type="ECO:0000313" key="1">
    <source>
        <dbReference type="EMBL" id="QEU92993.1"/>
    </source>
</evidence>
<protein>
    <submittedName>
        <fullName evidence="1">Uncharacterized protein</fullName>
    </submittedName>
</protein>
<reference evidence="1 2" key="1">
    <citation type="submission" date="2017-09" db="EMBL/GenBank/DDBJ databases">
        <authorList>
            <person name="Lee N."/>
            <person name="Cho B.-K."/>
        </authorList>
    </citation>
    <scope>NUCLEOTIDE SEQUENCE [LARGE SCALE GENOMIC DNA]</scope>
    <source>
        <strain evidence="1 2">ATCC 12853</strain>
    </source>
</reference>
<accession>A0A5J6GCV9</accession>
<dbReference type="EMBL" id="CP023699">
    <property type="protein sequence ID" value="QEU92993.1"/>
    <property type="molecule type" value="Genomic_DNA"/>
</dbReference>
<gene>
    <name evidence="1" type="ORF">CP970_20595</name>
</gene>
<dbReference type="Proteomes" id="UP000325529">
    <property type="component" value="Chromosome"/>
</dbReference>
<organism evidence="1 2">
    <name type="scientific">Streptomyces kanamyceticus</name>
    <dbReference type="NCBI Taxonomy" id="1967"/>
    <lineage>
        <taxon>Bacteria</taxon>
        <taxon>Bacillati</taxon>
        <taxon>Actinomycetota</taxon>
        <taxon>Actinomycetes</taxon>
        <taxon>Kitasatosporales</taxon>
        <taxon>Streptomycetaceae</taxon>
        <taxon>Streptomyces</taxon>
    </lineage>
</organism>
<dbReference type="AlphaFoldDB" id="A0A5J6GCV9"/>
<keyword evidence="2" id="KW-1185">Reference proteome</keyword>
<dbReference type="RefSeq" id="WP_079043391.1">
    <property type="nucleotide sequence ID" value="NZ_CP023699.1"/>
</dbReference>
<proteinExistence type="predicted"/>
<sequence>MVSVPWQELAKNPTASEALVTMLVLRLRPRAQEVDGTGGDGGRDLYEYTDSGELIHYEVKSFTRRMTSSRKGQVRRSLISTARYQPDHWDLLVPISPNPAETRWFEGLRDEFPFVRNWYGLSWLNQRFAQHDDLVRYALQGSGDYILDRIAEARAERDVMISGIPDLIERYSALQIRAQEISPNYSISASLDSTGGTTIHLSPKGNNSGVRSAIHFTGKFTFRRNNPDEERRLKRFEDALRYGGEVELARGNIQGMTIDAPSELGIGGSFVPEALRIEANRETLSPPLRAQLIVRSTSGLPTASLPLHFTQRTAGTDGGTLFGRDLTNFMQVKILYDNRNSSWHQTLSFTPPEEALPQALVPVLRLISHARIGQIMEVAFQGPAQTYLSAPISQNMTPGGWGVKEAEGWADAYEALATLQAMTGQFFPAPADFTMRDGRDARDAISLLRGEKVNLKASTVSIGVIREETLELLAASEAFALAATYEGMLLSFGEHQIDLGPCVETLVVDEVLNLRDAQRDFAESGHATVRMRVAQSTPAQRYLGSQLPASPLN</sequence>
<name>A0A5J6GCV9_STRKN</name>
<dbReference type="KEGG" id="ska:CP970_20595"/>